<dbReference type="OrthoDB" id="6007718at2"/>
<evidence type="ECO:0000256" key="2">
    <source>
        <dbReference type="SAM" id="SignalP"/>
    </source>
</evidence>
<dbReference type="RefSeq" id="WP_129472063.1">
    <property type="nucleotide sequence ID" value="NZ_SAWZ01000009.1"/>
</dbReference>
<gene>
    <name evidence="3" type="ORF">EPA99_15025</name>
</gene>
<feature type="chain" id="PRO_5020598940" description="Lipoprotein" evidence="2">
    <location>
        <begin position="28"/>
        <end position="74"/>
    </location>
</feature>
<accession>A0A4Q1JTK1</accession>
<keyword evidence="4" id="KW-1185">Reference proteome</keyword>
<evidence type="ECO:0000313" key="4">
    <source>
        <dbReference type="Proteomes" id="UP000289784"/>
    </source>
</evidence>
<dbReference type="EMBL" id="SAWZ01000009">
    <property type="protein sequence ID" value="RXR01974.1"/>
    <property type="molecule type" value="Genomic_DNA"/>
</dbReference>
<feature type="signal peptide" evidence="2">
    <location>
        <begin position="1"/>
        <end position="27"/>
    </location>
</feature>
<evidence type="ECO:0000256" key="1">
    <source>
        <dbReference type="SAM" id="MobiDB-lite"/>
    </source>
</evidence>
<name>A0A4Q1JTK1_9GAMM</name>
<feature type="compositionally biased region" description="Basic and acidic residues" evidence="1">
    <location>
        <begin position="63"/>
        <end position="74"/>
    </location>
</feature>
<dbReference type="AlphaFoldDB" id="A0A4Q1JTK1"/>
<organism evidence="3 4">
    <name type="scientific">Pseudoxanthomonas composti</name>
    <dbReference type="NCBI Taxonomy" id="2137479"/>
    <lineage>
        <taxon>Bacteria</taxon>
        <taxon>Pseudomonadati</taxon>
        <taxon>Pseudomonadota</taxon>
        <taxon>Gammaproteobacteria</taxon>
        <taxon>Lysobacterales</taxon>
        <taxon>Lysobacteraceae</taxon>
        <taxon>Pseudoxanthomonas</taxon>
    </lineage>
</organism>
<keyword evidence="2" id="KW-0732">Signal</keyword>
<feature type="region of interest" description="Disordered" evidence="1">
    <location>
        <begin position="22"/>
        <end position="74"/>
    </location>
</feature>
<evidence type="ECO:0000313" key="3">
    <source>
        <dbReference type="EMBL" id="RXR01974.1"/>
    </source>
</evidence>
<protein>
    <recommendedName>
        <fullName evidence="5">Lipoprotein</fullName>
    </recommendedName>
</protein>
<evidence type="ECO:0008006" key="5">
    <source>
        <dbReference type="Google" id="ProtNLM"/>
    </source>
</evidence>
<dbReference type="PROSITE" id="PS51257">
    <property type="entry name" value="PROKAR_LIPOPROTEIN"/>
    <property type="match status" value="1"/>
</dbReference>
<dbReference type="Proteomes" id="UP000289784">
    <property type="component" value="Unassembled WGS sequence"/>
</dbReference>
<comment type="caution">
    <text evidence="3">The sequence shown here is derived from an EMBL/GenBank/DDBJ whole genome shotgun (WGS) entry which is preliminary data.</text>
</comment>
<reference evidence="3 4" key="1">
    <citation type="submission" date="2019-01" db="EMBL/GenBank/DDBJ databases">
        <title>Pseudoxanthomonas composti sp. nov., isolated from compost.</title>
        <authorList>
            <person name="Yang G."/>
        </authorList>
    </citation>
    <scope>NUCLEOTIDE SEQUENCE [LARGE SCALE GENOMIC DNA]</scope>
    <source>
        <strain evidence="3 4">GSS15</strain>
    </source>
</reference>
<sequence length="74" mass="8054">MNLRRIATLGWLALLCAGLSACKPAPAPTEQKPDPKATELRQAIQQPLDRARAAEQATQQAADRQKAAMEESEK</sequence>
<proteinExistence type="predicted"/>